<sequence length="112" mass="12071">MCGMVRWPAIIGIFVLLAAAWLIFELQNIWPVNYAKVEVLRLMFALGAVGSIAAFTWGRSRLLPSALIAATFASTAVYSNSAMTPTYALMAAMIVVLVAALTVAVPRPENVR</sequence>
<evidence type="ECO:0000313" key="3">
    <source>
        <dbReference type="Proteomes" id="UP000219494"/>
    </source>
</evidence>
<keyword evidence="1" id="KW-0812">Transmembrane</keyword>
<keyword evidence="1" id="KW-0472">Membrane</keyword>
<proteinExistence type="predicted"/>
<name>A0A285QEQ6_9SPHN</name>
<reference evidence="2 3" key="1">
    <citation type="submission" date="2017-07" db="EMBL/GenBank/DDBJ databases">
        <authorList>
            <person name="Sun Z.S."/>
            <person name="Albrecht U."/>
            <person name="Echele G."/>
            <person name="Lee C.C."/>
        </authorList>
    </citation>
    <scope>NUCLEOTIDE SEQUENCE [LARGE SCALE GENOMIC DNA]</scope>
    <source>
        <strain evidence="2 3">CGMCC 1.12672</strain>
    </source>
</reference>
<evidence type="ECO:0000313" key="2">
    <source>
        <dbReference type="EMBL" id="SOB78542.1"/>
    </source>
</evidence>
<feature type="transmembrane region" description="Helical" evidence="1">
    <location>
        <begin position="7"/>
        <end position="24"/>
    </location>
</feature>
<feature type="transmembrane region" description="Helical" evidence="1">
    <location>
        <begin position="87"/>
        <end position="105"/>
    </location>
</feature>
<evidence type="ECO:0000256" key="1">
    <source>
        <dbReference type="SAM" id="Phobius"/>
    </source>
</evidence>
<organism evidence="2 3">
    <name type="scientific">Sphingomonas guangdongensis</name>
    <dbReference type="NCBI Taxonomy" id="1141890"/>
    <lineage>
        <taxon>Bacteria</taxon>
        <taxon>Pseudomonadati</taxon>
        <taxon>Pseudomonadota</taxon>
        <taxon>Alphaproteobacteria</taxon>
        <taxon>Sphingomonadales</taxon>
        <taxon>Sphingomonadaceae</taxon>
        <taxon>Sphingomonas</taxon>
    </lineage>
</organism>
<accession>A0A285QEQ6</accession>
<protein>
    <submittedName>
        <fullName evidence="2">Uncharacterized protein</fullName>
    </submittedName>
</protein>
<feature type="transmembrane region" description="Helical" evidence="1">
    <location>
        <begin position="39"/>
        <end position="57"/>
    </location>
</feature>
<keyword evidence="3" id="KW-1185">Reference proteome</keyword>
<dbReference type="Proteomes" id="UP000219494">
    <property type="component" value="Unassembled WGS sequence"/>
</dbReference>
<dbReference type="AlphaFoldDB" id="A0A285QEQ6"/>
<gene>
    <name evidence="2" type="ORF">SAMN06297144_0048</name>
</gene>
<dbReference type="EMBL" id="OBMI01000001">
    <property type="protein sequence ID" value="SOB78542.1"/>
    <property type="molecule type" value="Genomic_DNA"/>
</dbReference>
<keyword evidence="1" id="KW-1133">Transmembrane helix</keyword>